<dbReference type="InterPro" id="IPR027396">
    <property type="entry name" value="DsrEFH-like"/>
</dbReference>
<accession>A8M9W9</accession>
<sequence length="124" mass="13588">MSVFIVLTRNDPATLYVAAALTASYAALGNDTVLFITGNAILAFRKKPVVTDSNEHELYVKANADYLSIINDSKSLGNVKIIACTGVMSVYGVRRDELHEVVDEVLDFPTLISRIKDNDKLLIV</sequence>
<dbReference type="InterPro" id="IPR003787">
    <property type="entry name" value="Sulphur_relay_DsrE/F-like"/>
</dbReference>
<dbReference type="RefSeq" id="WP_012186659.1">
    <property type="nucleotide sequence ID" value="NC_009954.1"/>
</dbReference>
<dbReference type="AlphaFoldDB" id="A8M9W9"/>
<dbReference type="GeneID" id="5708862"/>
<dbReference type="HOGENOM" id="CLU_1998643_0_0_2"/>
<dbReference type="Proteomes" id="UP000001137">
    <property type="component" value="Chromosome"/>
</dbReference>
<dbReference type="Gene3D" id="3.40.1260.10">
    <property type="entry name" value="DsrEFH-like"/>
    <property type="match status" value="1"/>
</dbReference>
<organism evidence="1 2">
    <name type="scientific">Caldivirga maquilingensis (strain ATCC 700844 / DSM 13496 / JCM 10307 / IC-167)</name>
    <dbReference type="NCBI Taxonomy" id="397948"/>
    <lineage>
        <taxon>Archaea</taxon>
        <taxon>Thermoproteota</taxon>
        <taxon>Thermoprotei</taxon>
        <taxon>Thermoproteales</taxon>
        <taxon>Thermoproteaceae</taxon>
        <taxon>Caldivirga</taxon>
    </lineage>
</organism>
<dbReference type="OrthoDB" id="288304at2157"/>
<protein>
    <submittedName>
        <fullName evidence="1">Uncharacterized protein</fullName>
    </submittedName>
</protein>
<dbReference type="KEGG" id="cma:Cmaq_1617"/>
<dbReference type="EMBL" id="CP000852">
    <property type="protein sequence ID" value="ABW02440.1"/>
    <property type="molecule type" value="Genomic_DNA"/>
</dbReference>
<evidence type="ECO:0000313" key="2">
    <source>
        <dbReference type="Proteomes" id="UP000001137"/>
    </source>
</evidence>
<keyword evidence="2" id="KW-1185">Reference proteome</keyword>
<dbReference type="SUPFAM" id="SSF75169">
    <property type="entry name" value="DsrEFH-like"/>
    <property type="match status" value="1"/>
</dbReference>
<reference evidence="1 2" key="1">
    <citation type="submission" date="2007-10" db="EMBL/GenBank/DDBJ databases">
        <title>Complete sequence of Caldivirga maquilingensis IC-167.</title>
        <authorList>
            <consortium name="US DOE Joint Genome Institute"/>
            <person name="Copeland A."/>
            <person name="Lucas S."/>
            <person name="Lapidus A."/>
            <person name="Barry K."/>
            <person name="Glavina del Rio T."/>
            <person name="Dalin E."/>
            <person name="Tice H."/>
            <person name="Pitluck S."/>
            <person name="Saunders E."/>
            <person name="Brettin T."/>
            <person name="Bruce D."/>
            <person name="Detter J.C."/>
            <person name="Han C."/>
            <person name="Schmutz J."/>
            <person name="Larimer F."/>
            <person name="Land M."/>
            <person name="Hauser L."/>
            <person name="Kyrpides N."/>
            <person name="Ivanova N."/>
            <person name="Biddle J.F."/>
            <person name="Zhang Z."/>
            <person name="Fitz-Gibbon S.T."/>
            <person name="Lowe T.M."/>
            <person name="Saltikov C."/>
            <person name="House C.H."/>
            <person name="Richardson P."/>
        </authorList>
    </citation>
    <scope>NUCLEOTIDE SEQUENCE [LARGE SCALE GENOMIC DNA]</scope>
    <source>
        <strain evidence="2">ATCC 700844 / DSM 13496 / JCM 10307 / IC-167</strain>
    </source>
</reference>
<dbReference type="PANTHER" id="PTHR34655">
    <property type="entry name" value="CONSERVED WITHIN P. AEROPHILUM"/>
    <property type="match status" value="1"/>
</dbReference>
<dbReference type="Pfam" id="PF02635">
    <property type="entry name" value="DsrE"/>
    <property type="match status" value="1"/>
</dbReference>
<dbReference type="eggNOG" id="arCOG02065">
    <property type="taxonomic scope" value="Archaea"/>
</dbReference>
<gene>
    <name evidence="1" type="ordered locus">Cmaq_1617</name>
</gene>
<name>A8M9W9_CALMQ</name>
<dbReference type="PANTHER" id="PTHR34655:SF1">
    <property type="match status" value="1"/>
</dbReference>
<proteinExistence type="predicted"/>
<evidence type="ECO:0000313" key="1">
    <source>
        <dbReference type="EMBL" id="ABW02440.1"/>
    </source>
</evidence>